<name>A0A1S1NUQ0_9GAMM</name>
<dbReference type="SMART" id="SM00822">
    <property type="entry name" value="PKS_KR"/>
    <property type="match status" value="1"/>
</dbReference>
<dbReference type="PRINTS" id="PR00080">
    <property type="entry name" value="SDRFAMILY"/>
</dbReference>
<accession>A0A1S1NUQ0</accession>
<dbReference type="InterPro" id="IPR020904">
    <property type="entry name" value="Sc_DH/Rdtase_CS"/>
</dbReference>
<dbReference type="FunFam" id="3.40.50.720:FF:000084">
    <property type="entry name" value="Short-chain dehydrogenase reductase"/>
    <property type="match status" value="1"/>
</dbReference>
<dbReference type="Gene3D" id="3.40.50.720">
    <property type="entry name" value="NAD(P)-binding Rossmann-like Domain"/>
    <property type="match status" value="1"/>
</dbReference>
<dbReference type="PRINTS" id="PR00081">
    <property type="entry name" value="GDHRDH"/>
</dbReference>
<dbReference type="NCBIfam" id="NF009383">
    <property type="entry name" value="PRK12742.1"/>
    <property type="match status" value="1"/>
</dbReference>
<evidence type="ECO:0000256" key="2">
    <source>
        <dbReference type="ARBA" id="ARBA00023002"/>
    </source>
</evidence>
<dbReference type="PROSITE" id="PS00061">
    <property type="entry name" value="ADH_SHORT"/>
    <property type="match status" value="1"/>
</dbReference>
<sequence>MEEFAGSNVMVVGGSRGIGAAIVTAFAKAGASVRFTYSGSRAAAEALAEKTGATAIQSDAGNRDEVIATVREAGPLDVLVFNAGVAVLGDPLEIEPDVIDHLIDVNVRGPYYASVEAARKMPEGGRIIVIGSINGDRVAFPGFAAYSMSKSALQGMARGLARDFGSRGITVNIIQPGPTDTDMNPADGELAGMVTGAMAIQRYGTAEDVASLALYLAGPHASGITGAMHTIDGGYGA</sequence>
<dbReference type="EMBL" id="CP043420">
    <property type="protein sequence ID" value="QEL10473.1"/>
    <property type="molecule type" value="Genomic_DNA"/>
</dbReference>
<dbReference type="SUPFAM" id="SSF51735">
    <property type="entry name" value="NAD(P)-binding Rossmann-fold domains"/>
    <property type="match status" value="1"/>
</dbReference>
<dbReference type="CDD" id="cd05233">
    <property type="entry name" value="SDR_c"/>
    <property type="match status" value="1"/>
</dbReference>
<dbReference type="InterPro" id="IPR036291">
    <property type="entry name" value="NAD(P)-bd_dom_sf"/>
</dbReference>
<dbReference type="PANTHER" id="PTHR42760">
    <property type="entry name" value="SHORT-CHAIN DEHYDROGENASES/REDUCTASES FAMILY MEMBER"/>
    <property type="match status" value="1"/>
</dbReference>
<dbReference type="Pfam" id="PF13561">
    <property type="entry name" value="adh_short_C2"/>
    <property type="match status" value="1"/>
</dbReference>
<dbReference type="AlphaFoldDB" id="A0A1S1NUQ0"/>
<proteinExistence type="inferred from homology"/>
<protein>
    <submittedName>
        <fullName evidence="4">SDR family oxidoreductase</fullName>
    </submittedName>
</protein>
<dbReference type="GO" id="GO:0048038">
    <property type="term" value="F:quinone binding"/>
    <property type="evidence" value="ECO:0007669"/>
    <property type="project" value="TreeGrafter"/>
</dbReference>
<dbReference type="OrthoDB" id="9814396at2"/>
<dbReference type="KEGG" id="kuy:FY550_04515"/>
<dbReference type="PANTHER" id="PTHR42760:SF133">
    <property type="entry name" value="3-OXOACYL-[ACYL-CARRIER-PROTEIN] REDUCTASE"/>
    <property type="match status" value="1"/>
</dbReference>
<feature type="domain" description="Ketoreductase" evidence="3">
    <location>
        <begin position="7"/>
        <end position="179"/>
    </location>
</feature>
<dbReference type="GO" id="GO:0006633">
    <property type="term" value="P:fatty acid biosynthetic process"/>
    <property type="evidence" value="ECO:0007669"/>
    <property type="project" value="TreeGrafter"/>
</dbReference>
<dbReference type="GO" id="GO:0016616">
    <property type="term" value="F:oxidoreductase activity, acting on the CH-OH group of donors, NAD or NADP as acceptor"/>
    <property type="evidence" value="ECO:0007669"/>
    <property type="project" value="TreeGrafter"/>
</dbReference>
<comment type="similarity">
    <text evidence="1">Belongs to the short-chain dehydrogenases/reductases (SDR) family.</text>
</comment>
<evidence type="ECO:0000313" key="4">
    <source>
        <dbReference type="EMBL" id="QEL10473.1"/>
    </source>
</evidence>
<dbReference type="Proteomes" id="UP000322553">
    <property type="component" value="Chromosome"/>
</dbReference>
<dbReference type="InterPro" id="IPR002347">
    <property type="entry name" value="SDR_fam"/>
</dbReference>
<reference evidence="4 5" key="1">
    <citation type="submission" date="2019-08" db="EMBL/GenBank/DDBJ databases">
        <title>Complete genome sequence of Kushneria sp. YCWA18, a halophilic phosphate-solubilizing bacterium isolated from Daqiao saltern in China.</title>
        <authorList>
            <person name="Du G.-X."/>
            <person name="Qu L.-Y."/>
        </authorList>
    </citation>
    <scope>NUCLEOTIDE SEQUENCE [LARGE SCALE GENOMIC DNA]</scope>
    <source>
        <strain evidence="4 5">YCWA18</strain>
    </source>
</reference>
<dbReference type="InterPro" id="IPR057326">
    <property type="entry name" value="KR_dom"/>
</dbReference>
<dbReference type="STRING" id="657387.BH688_00770"/>
<gene>
    <name evidence="4" type="primary">bdcA</name>
    <name evidence="4" type="ORF">FY550_04515</name>
</gene>
<evidence type="ECO:0000256" key="1">
    <source>
        <dbReference type="ARBA" id="ARBA00006484"/>
    </source>
</evidence>
<keyword evidence="2" id="KW-0560">Oxidoreductase</keyword>
<evidence type="ECO:0000259" key="3">
    <source>
        <dbReference type="SMART" id="SM00822"/>
    </source>
</evidence>
<evidence type="ECO:0000313" key="5">
    <source>
        <dbReference type="Proteomes" id="UP000322553"/>
    </source>
</evidence>
<keyword evidence="5" id="KW-1185">Reference proteome</keyword>
<organism evidence="4 5">
    <name type="scientific">Kushneria phosphatilytica</name>
    <dbReference type="NCBI Taxonomy" id="657387"/>
    <lineage>
        <taxon>Bacteria</taxon>
        <taxon>Pseudomonadati</taxon>
        <taxon>Pseudomonadota</taxon>
        <taxon>Gammaproteobacteria</taxon>
        <taxon>Oceanospirillales</taxon>
        <taxon>Halomonadaceae</taxon>
        <taxon>Kushneria</taxon>
    </lineage>
</organism>